<dbReference type="InterPro" id="IPR011709">
    <property type="entry name" value="DEAD-box_helicase_OB_fold"/>
</dbReference>
<keyword evidence="3" id="KW-0547">Nucleotide-binding</keyword>
<feature type="compositionally biased region" description="Basic and acidic residues" evidence="8">
    <location>
        <begin position="34"/>
        <end position="48"/>
    </location>
</feature>
<dbReference type="Pfam" id="PF00271">
    <property type="entry name" value="Helicase_C"/>
    <property type="match status" value="1"/>
</dbReference>
<evidence type="ECO:0000256" key="4">
    <source>
        <dbReference type="ARBA" id="ARBA00022801"/>
    </source>
</evidence>
<comment type="caution">
    <text evidence="11">The sequence shown here is derived from an EMBL/GenBank/DDBJ whole genome shotgun (WGS) entry which is preliminary data.</text>
</comment>
<dbReference type="SMART" id="SM00487">
    <property type="entry name" value="DEXDc"/>
    <property type="match status" value="1"/>
</dbReference>
<dbReference type="CDD" id="cd17982">
    <property type="entry name" value="DEXHc_DHX37"/>
    <property type="match status" value="1"/>
</dbReference>
<gene>
    <name evidence="11" type="ORF">ANCCAN_06164</name>
</gene>
<dbReference type="PROSITE" id="PS00690">
    <property type="entry name" value="DEAH_ATP_HELICASE"/>
    <property type="match status" value="1"/>
</dbReference>
<evidence type="ECO:0000259" key="10">
    <source>
        <dbReference type="PROSITE" id="PS51194"/>
    </source>
</evidence>
<evidence type="ECO:0000256" key="6">
    <source>
        <dbReference type="ARBA" id="ARBA00022840"/>
    </source>
</evidence>
<dbReference type="GO" id="GO:0005524">
    <property type="term" value="F:ATP binding"/>
    <property type="evidence" value="ECO:0007669"/>
    <property type="project" value="UniProtKB-KW"/>
</dbReference>
<evidence type="ECO:0000256" key="2">
    <source>
        <dbReference type="ARBA" id="ARBA00012552"/>
    </source>
</evidence>
<dbReference type="InterPro" id="IPR056371">
    <property type="entry name" value="DHX37-like_C"/>
</dbReference>
<dbReference type="GO" id="GO:0003723">
    <property type="term" value="F:RNA binding"/>
    <property type="evidence" value="ECO:0007669"/>
    <property type="project" value="TreeGrafter"/>
</dbReference>
<evidence type="ECO:0000256" key="7">
    <source>
        <dbReference type="ARBA" id="ARBA00047984"/>
    </source>
</evidence>
<dbReference type="GO" id="GO:0003724">
    <property type="term" value="F:RNA helicase activity"/>
    <property type="evidence" value="ECO:0007669"/>
    <property type="project" value="UniProtKB-EC"/>
</dbReference>
<dbReference type="Gene3D" id="3.40.50.300">
    <property type="entry name" value="P-loop containing nucleotide triphosphate hydrolases"/>
    <property type="match status" value="2"/>
</dbReference>
<comment type="catalytic activity">
    <reaction evidence="7">
        <text>ATP + H2O = ADP + phosphate + H(+)</text>
        <dbReference type="Rhea" id="RHEA:13065"/>
        <dbReference type="ChEBI" id="CHEBI:15377"/>
        <dbReference type="ChEBI" id="CHEBI:15378"/>
        <dbReference type="ChEBI" id="CHEBI:30616"/>
        <dbReference type="ChEBI" id="CHEBI:43474"/>
        <dbReference type="ChEBI" id="CHEBI:456216"/>
        <dbReference type="EC" id="3.6.4.13"/>
    </reaction>
</comment>
<dbReference type="InterPro" id="IPR007502">
    <property type="entry name" value="Helicase-assoc_dom"/>
</dbReference>
<dbReference type="Pfam" id="PF07717">
    <property type="entry name" value="OB_NTP_bind"/>
    <property type="match status" value="1"/>
</dbReference>
<dbReference type="PANTHER" id="PTHR18934:SF99">
    <property type="entry name" value="ATP-DEPENDENT RNA HELICASE DHX37-RELATED"/>
    <property type="match status" value="1"/>
</dbReference>
<proteinExistence type="inferred from homology"/>
<evidence type="ECO:0000256" key="3">
    <source>
        <dbReference type="ARBA" id="ARBA00022741"/>
    </source>
</evidence>
<evidence type="ECO:0000259" key="9">
    <source>
        <dbReference type="PROSITE" id="PS51192"/>
    </source>
</evidence>
<dbReference type="PANTHER" id="PTHR18934">
    <property type="entry name" value="ATP-DEPENDENT RNA HELICASE"/>
    <property type="match status" value="1"/>
</dbReference>
<reference evidence="11 12" key="1">
    <citation type="submission" date="2014-10" db="EMBL/GenBank/DDBJ databases">
        <title>Draft genome of the hookworm Ancylostoma caninum.</title>
        <authorList>
            <person name="Mitreva M."/>
        </authorList>
    </citation>
    <scope>NUCLEOTIDE SEQUENCE [LARGE SCALE GENOMIC DNA]</scope>
    <source>
        <strain evidence="11 12">Baltimore</strain>
    </source>
</reference>
<dbReference type="SMART" id="SM00490">
    <property type="entry name" value="HELICc"/>
    <property type="match status" value="1"/>
</dbReference>
<comment type="similarity">
    <text evidence="1">Belongs to the DEAD box helicase family. DEAH subfamily.</text>
</comment>
<dbReference type="Gene3D" id="1.20.120.1080">
    <property type="match status" value="1"/>
</dbReference>
<dbReference type="Pfam" id="PF00270">
    <property type="entry name" value="DEAD"/>
    <property type="match status" value="1"/>
</dbReference>
<name>A0A368GXV1_ANCCA</name>
<dbReference type="Pfam" id="PF21010">
    <property type="entry name" value="HA2_C"/>
    <property type="match status" value="1"/>
</dbReference>
<dbReference type="EC" id="3.6.4.13" evidence="2"/>
<dbReference type="InterPro" id="IPR014001">
    <property type="entry name" value="Helicase_ATP-bd"/>
</dbReference>
<feature type="compositionally biased region" description="Polar residues" evidence="8">
    <location>
        <begin position="13"/>
        <end position="24"/>
    </location>
</feature>
<dbReference type="SUPFAM" id="SSF52540">
    <property type="entry name" value="P-loop containing nucleoside triphosphate hydrolases"/>
    <property type="match status" value="1"/>
</dbReference>
<dbReference type="Pfam" id="PF04408">
    <property type="entry name" value="WHD_HA2"/>
    <property type="match status" value="1"/>
</dbReference>
<dbReference type="CDD" id="cd18791">
    <property type="entry name" value="SF2_C_RHA"/>
    <property type="match status" value="1"/>
</dbReference>
<dbReference type="InterPro" id="IPR048333">
    <property type="entry name" value="HA2_WH"/>
</dbReference>
<evidence type="ECO:0000256" key="8">
    <source>
        <dbReference type="SAM" id="MobiDB-lite"/>
    </source>
</evidence>
<feature type="compositionally biased region" description="Acidic residues" evidence="8">
    <location>
        <begin position="155"/>
        <end position="169"/>
    </location>
</feature>
<dbReference type="OrthoDB" id="10025033at2759"/>
<protein>
    <recommendedName>
        <fullName evidence="2">RNA helicase</fullName>
        <ecNumber evidence="2">3.6.4.13</ecNumber>
    </recommendedName>
</protein>
<dbReference type="Proteomes" id="UP000252519">
    <property type="component" value="Unassembled WGS sequence"/>
</dbReference>
<dbReference type="PROSITE" id="PS51194">
    <property type="entry name" value="HELICASE_CTER"/>
    <property type="match status" value="1"/>
</dbReference>
<dbReference type="EMBL" id="JOJR01000056">
    <property type="protein sequence ID" value="RCN47827.1"/>
    <property type="molecule type" value="Genomic_DNA"/>
</dbReference>
<evidence type="ECO:0000313" key="12">
    <source>
        <dbReference type="Proteomes" id="UP000252519"/>
    </source>
</evidence>
<dbReference type="GO" id="GO:0005730">
    <property type="term" value="C:nucleolus"/>
    <property type="evidence" value="ECO:0007669"/>
    <property type="project" value="TreeGrafter"/>
</dbReference>
<feature type="domain" description="Helicase C-terminal" evidence="10">
    <location>
        <begin position="570"/>
        <end position="740"/>
    </location>
</feature>
<dbReference type="GO" id="GO:0016787">
    <property type="term" value="F:hydrolase activity"/>
    <property type="evidence" value="ECO:0007669"/>
    <property type="project" value="UniProtKB-KW"/>
</dbReference>
<dbReference type="InterPro" id="IPR011545">
    <property type="entry name" value="DEAD/DEAH_box_helicase_dom"/>
</dbReference>
<dbReference type="PROSITE" id="PS51192">
    <property type="entry name" value="HELICASE_ATP_BIND_1"/>
    <property type="match status" value="1"/>
</dbReference>
<keyword evidence="6" id="KW-0067">ATP-binding</keyword>
<feature type="compositionally biased region" description="Polar residues" evidence="8">
    <location>
        <begin position="215"/>
        <end position="236"/>
    </location>
</feature>
<evidence type="ECO:0000256" key="5">
    <source>
        <dbReference type="ARBA" id="ARBA00022806"/>
    </source>
</evidence>
<keyword evidence="5 11" id="KW-0347">Helicase</keyword>
<evidence type="ECO:0000313" key="11">
    <source>
        <dbReference type="EMBL" id="RCN47827.1"/>
    </source>
</evidence>
<accession>A0A368GXV1</accession>
<keyword evidence="12" id="KW-1185">Reference proteome</keyword>
<dbReference type="STRING" id="29170.A0A368GXV1"/>
<sequence>MTSKNEILYDPNTAHSNSADSNQLVLVPGKKRKKEDDGPVPKKKDATGGKKGKNYVKEKEKQKITKKMKRQLAAVQQRKANKLTQEELFASLAEYQLDAKKLNQLSSSSHMQDKLKNSIDDEDNFPTKIKTVSSKIKLPATIHQKERVQENYYPTDDESSDEDDEDEVESAGTETCQASTSAPQVEDEETAPAAVMDVEQSQQKPEAQMVVEGPTDSSVGLSESGQNISPANQSVESNKEGIVVPTREIKTEDDDDTSSKPTVPTIQRKRVLVARDSNIEAKRAQLPIYSEEVPIMETINDNIVTVICGETGSGKTTQIPQFLYEAGYANDGQLIGITEPRRVAAISMAKRVGEELGSPDEVSYQIRYEGNRSDKTRILFMTDGVLMKEMESDIMLKKYSAILIDEAHERSMYSDVLIGMLSRIAPLRAKTSNPLKLIIMSATLRLADFMHKKLFPVMEPKVVNVEARQFPVTVHFEKRTPENYMIAAFRKVCRIHEALPDGAILVFVSGQQEVRQLVKKLVTRYPINYEKSKDGELLVRGGKKWKKKRLEEVQNLKLEDFKENQVQQLDGEDLLETGVGDTMWDDYDDGEGEEEDQLDTPMSLPPKDCPPLYCLPLYSLLSSEKQRRVFEPPPEGARMCVIATNVAETSLTIPGVKYVVDSGYEKRRLYDPITGVSQFVVAHVSQASADQRAGRAGRIAAGHAYRLYSSAVFQNFEKFSRPEILDKPADQLVLHLKSMNIVKVVNFPFPSAPDPETLQAAEDRLIKLGALATTTKDGRTEARITPLGRTLSVFPLAPAYAKVIAMANQHNLMPHAILLIAALSVREPMIPISSIRGETDEETKEKMTEVLKLRRGWCGKGPGRRLGDLLVLMRAVTCSEAEKMDPEACAKLGLRHKAMMEIRRLRTQLTNIVNTSFKQADNVTMDPNLPPPSDAQAQMLRQMMVAGLADRIAKRVDRSAGDEEVPKGAYQTTKLQEYVFIDPCSVVYTEEPDYVIYQEIVQLNDRKCMQSVMMVDHEWLTRLAEPYCNFAPMDKDQAPRYDAEKDQIVKSVEVTFGPLEWRLDPVDRPIPNDIMLYRYFAQFLLAGEVMPLLAEYVPKMLAPPTTMVRSWAKLQRRTETLLNALVEKDVHTKADLIEQWHKDENYLLEEYLEWLPESLHGTITVMWPPLEKKTTKMGRNKIYSKAK</sequence>
<dbReference type="Pfam" id="PF23362">
    <property type="entry name" value="DHX37_C"/>
    <property type="match status" value="1"/>
</dbReference>
<feature type="compositionally biased region" description="Polar residues" evidence="8">
    <location>
        <begin position="172"/>
        <end position="183"/>
    </location>
</feature>
<organism evidence="11 12">
    <name type="scientific">Ancylostoma caninum</name>
    <name type="common">Dog hookworm</name>
    <dbReference type="NCBI Taxonomy" id="29170"/>
    <lineage>
        <taxon>Eukaryota</taxon>
        <taxon>Metazoa</taxon>
        <taxon>Ecdysozoa</taxon>
        <taxon>Nematoda</taxon>
        <taxon>Chromadorea</taxon>
        <taxon>Rhabditida</taxon>
        <taxon>Rhabditina</taxon>
        <taxon>Rhabditomorpha</taxon>
        <taxon>Strongyloidea</taxon>
        <taxon>Ancylostomatidae</taxon>
        <taxon>Ancylostomatinae</taxon>
        <taxon>Ancylostoma</taxon>
    </lineage>
</organism>
<dbReference type="GO" id="GO:0000462">
    <property type="term" value="P:maturation of SSU-rRNA from tricistronic rRNA transcript (SSU-rRNA, 5.8S rRNA, LSU-rRNA)"/>
    <property type="evidence" value="ECO:0007669"/>
    <property type="project" value="TreeGrafter"/>
</dbReference>
<dbReference type="InterPro" id="IPR027417">
    <property type="entry name" value="P-loop_NTPase"/>
</dbReference>
<keyword evidence="4" id="KW-0378">Hydrolase</keyword>
<dbReference type="AlphaFoldDB" id="A0A368GXV1"/>
<feature type="region of interest" description="Disordered" evidence="8">
    <location>
        <begin position="1"/>
        <end position="70"/>
    </location>
</feature>
<dbReference type="FunFam" id="3.40.50.300:FF:000637">
    <property type="entry name" value="ATP-dependent RNA helicase DHX37/DHR1"/>
    <property type="match status" value="1"/>
</dbReference>
<dbReference type="InterPro" id="IPR001650">
    <property type="entry name" value="Helicase_C-like"/>
</dbReference>
<dbReference type="InterPro" id="IPR002464">
    <property type="entry name" value="DNA/RNA_helicase_DEAH_CS"/>
</dbReference>
<feature type="domain" description="Helicase ATP-binding" evidence="9">
    <location>
        <begin position="296"/>
        <end position="462"/>
    </location>
</feature>
<feature type="region of interest" description="Disordered" evidence="8">
    <location>
        <begin position="141"/>
        <end position="238"/>
    </location>
</feature>
<dbReference type="SMART" id="SM00847">
    <property type="entry name" value="HA2"/>
    <property type="match status" value="1"/>
</dbReference>
<evidence type="ECO:0000256" key="1">
    <source>
        <dbReference type="ARBA" id="ARBA00008792"/>
    </source>
</evidence>